<comment type="similarity">
    <text evidence="5">Belongs to the L2HGDH family.</text>
</comment>
<evidence type="ECO:0000313" key="8">
    <source>
        <dbReference type="Proteomes" id="UP000244197"/>
    </source>
</evidence>
<keyword evidence="3" id="KW-0274">FAD</keyword>
<feature type="domain" description="FAD dependent oxidoreductase" evidence="6">
    <location>
        <begin position="6"/>
        <end position="395"/>
    </location>
</feature>
<name>A0A2T5EYQ9_VIBSP</name>
<dbReference type="Gene3D" id="3.50.50.60">
    <property type="entry name" value="FAD/NAD(P)-binding domain"/>
    <property type="match status" value="1"/>
</dbReference>
<comment type="cofactor">
    <cofactor evidence="1">
        <name>FAD</name>
        <dbReference type="ChEBI" id="CHEBI:57692"/>
    </cofactor>
</comment>
<organism evidence="7 8">
    <name type="scientific">Vibrio splendidus</name>
    <dbReference type="NCBI Taxonomy" id="29497"/>
    <lineage>
        <taxon>Bacteria</taxon>
        <taxon>Pseudomonadati</taxon>
        <taxon>Pseudomonadota</taxon>
        <taxon>Gammaproteobacteria</taxon>
        <taxon>Vibrionales</taxon>
        <taxon>Vibrionaceae</taxon>
        <taxon>Vibrio</taxon>
    </lineage>
</organism>
<proteinExistence type="inferred from homology"/>
<evidence type="ECO:0000256" key="5">
    <source>
        <dbReference type="ARBA" id="ARBA00037941"/>
    </source>
</evidence>
<dbReference type="NCBIfam" id="NF008726">
    <property type="entry name" value="PRK11728.1"/>
    <property type="match status" value="1"/>
</dbReference>
<evidence type="ECO:0000256" key="3">
    <source>
        <dbReference type="ARBA" id="ARBA00022827"/>
    </source>
</evidence>
<evidence type="ECO:0000259" key="6">
    <source>
        <dbReference type="Pfam" id="PF01266"/>
    </source>
</evidence>
<dbReference type="Pfam" id="PF01266">
    <property type="entry name" value="DAO"/>
    <property type="match status" value="1"/>
</dbReference>
<keyword evidence="2" id="KW-0285">Flavoprotein</keyword>
<gene>
    <name evidence="7" type="ORF">CWO07_05940</name>
</gene>
<dbReference type="PANTHER" id="PTHR43104:SF2">
    <property type="entry name" value="L-2-HYDROXYGLUTARATE DEHYDROGENASE, MITOCHONDRIAL"/>
    <property type="match status" value="1"/>
</dbReference>
<protein>
    <submittedName>
        <fullName evidence="7">L-2-hydroxyglutarate oxidase</fullName>
    </submittedName>
</protein>
<evidence type="ECO:0000256" key="2">
    <source>
        <dbReference type="ARBA" id="ARBA00022630"/>
    </source>
</evidence>
<dbReference type="SUPFAM" id="SSF51905">
    <property type="entry name" value="FAD/NAD(P)-binding domain"/>
    <property type="match status" value="1"/>
</dbReference>
<comment type="caution">
    <text evidence="7">The sequence shown here is derived from an EMBL/GenBank/DDBJ whole genome shotgun (WGS) entry which is preliminary data.</text>
</comment>
<evidence type="ECO:0000256" key="4">
    <source>
        <dbReference type="ARBA" id="ARBA00023002"/>
    </source>
</evidence>
<accession>A0A2T5EYQ9</accession>
<dbReference type="PANTHER" id="PTHR43104">
    <property type="entry name" value="L-2-HYDROXYGLUTARATE DEHYDROGENASE, MITOCHONDRIAL"/>
    <property type="match status" value="1"/>
</dbReference>
<evidence type="ECO:0000313" key="7">
    <source>
        <dbReference type="EMBL" id="PTP38294.1"/>
    </source>
</evidence>
<dbReference type="Gene3D" id="3.30.9.10">
    <property type="entry name" value="D-Amino Acid Oxidase, subunit A, domain 2"/>
    <property type="match status" value="1"/>
</dbReference>
<sequence length="404" mass="44911">MNSTYDYIIVGGGIVGVSTAWQLQQAYPDKSILLVEKERGFAQHQTGHNSGVIHAGVYYAPGSLKADFCKRGVERTIAFCSQHDIPVENCGKLLVATNEQEVERMNALYQRCHDNDIDVDLLDQAQLKLAEPNITGLGAIYVKTTSIVDYKKVTEVMAQEFVEAGGKLSLGTEVIMADEQEDEVQLTCKVDGQTLQLNSRFLITCSGLMADRMTSMLGIETDFQIIPYRGEYYQLDAKHNQVVNHLIYPVPDPELPFLGVHLTRMIDGSVTVGPNAVQGWKREGYGKLNFSFKDTWQMLSFAGFWKVTANNLKTGLVEFKNSWWKPSYLKLVNKYCPSITVSDFKPYPAGIRAQAVLKDGTLVHDFLFAESPRSLHVCNVPSPAATSAMPIGEYICGKVMKKTS</sequence>
<dbReference type="Proteomes" id="UP000244197">
    <property type="component" value="Unassembled WGS sequence"/>
</dbReference>
<dbReference type="AlphaFoldDB" id="A0A2T5EYQ9"/>
<dbReference type="GO" id="GO:0047545">
    <property type="term" value="F:(S)-2-hydroxyglutarate dehydrogenase activity"/>
    <property type="evidence" value="ECO:0007669"/>
    <property type="project" value="TreeGrafter"/>
</dbReference>
<dbReference type="GO" id="GO:0005737">
    <property type="term" value="C:cytoplasm"/>
    <property type="evidence" value="ECO:0007669"/>
    <property type="project" value="TreeGrafter"/>
</dbReference>
<evidence type="ECO:0000256" key="1">
    <source>
        <dbReference type="ARBA" id="ARBA00001974"/>
    </source>
</evidence>
<reference evidence="7 8" key="1">
    <citation type="submission" date="2017-11" db="EMBL/GenBank/DDBJ databases">
        <title>Population delineation of vibrios coincides with oyster pathogenicity.</title>
        <authorList>
            <person name="Bruto M."/>
            <person name="Labreuche Y."/>
            <person name="James A."/>
            <person name="Piel D."/>
            <person name="Chenivesse S."/>
            <person name="Petton B."/>
            <person name="Polz M.F."/>
            <person name="Le Roux F."/>
        </authorList>
    </citation>
    <scope>NUCLEOTIDE SEQUENCE [LARGE SCALE GENOMIC DNA]</scope>
    <source>
        <strain evidence="7 8">FF_144</strain>
    </source>
</reference>
<dbReference type="InterPro" id="IPR006076">
    <property type="entry name" value="FAD-dep_OxRdtase"/>
</dbReference>
<keyword evidence="4" id="KW-0560">Oxidoreductase</keyword>
<dbReference type="RefSeq" id="WP_108187402.1">
    <property type="nucleotide sequence ID" value="NZ_PIFK01000009.1"/>
</dbReference>
<dbReference type="InterPro" id="IPR036188">
    <property type="entry name" value="FAD/NAD-bd_sf"/>
</dbReference>
<dbReference type="EMBL" id="PIFK01000009">
    <property type="protein sequence ID" value="PTP38294.1"/>
    <property type="molecule type" value="Genomic_DNA"/>
</dbReference>